<evidence type="ECO:0000256" key="10">
    <source>
        <dbReference type="ARBA" id="ARBA00023204"/>
    </source>
</evidence>
<dbReference type="GO" id="GO:0005634">
    <property type="term" value="C:nucleus"/>
    <property type="evidence" value="ECO:0007669"/>
    <property type="project" value="UniProtKB-SubCell"/>
</dbReference>
<evidence type="ECO:0000259" key="16">
    <source>
        <dbReference type="PROSITE" id="PS51194"/>
    </source>
</evidence>
<dbReference type="PROSITE" id="PS51192">
    <property type="entry name" value="HELICASE_ATP_BIND_1"/>
    <property type="match status" value="1"/>
</dbReference>
<evidence type="ECO:0000256" key="8">
    <source>
        <dbReference type="ARBA" id="ARBA00022806"/>
    </source>
</evidence>
<dbReference type="GO" id="GO:0009378">
    <property type="term" value="F:four-way junction helicase activity"/>
    <property type="evidence" value="ECO:0007669"/>
    <property type="project" value="TreeGrafter"/>
</dbReference>
<keyword evidence="9" id="KW-0067">ATP-binding</keyword>
<feature type="region of interest" description="Disordered" evidence="14">
    <location>
        <begin position="25"/>
        <end position="88"/>
    </location>
</feature>
<comment type="caution">
    <text evidence="17">The sequence shown here is derived from an EMBL/GenBank/DDBJ whole genome shotgun (WGS) entry which is preliminary data.</text>
</comment>
<feature type="region of interest" description="Disordered" evidence="14">
    <location>
        <begin position="866"/>
        <end position="966"/>
    </location>
</feature>
<dbReference type="EMBL" id="NESQ01000129">
    <property type="protein sequence ID" value="PUU78127.1"/>
    <property type="molecule type" value="Genomic_DNA"/>
</dbReference>
<evidence type="ECO:0000256" key="6">
    <source>
        <dbReference type="ARBA" id="ARBA00022763"/>
    </source>
</evidence>
<dbReference type="GO" id="GO:0043138">
    <property type="term" value="F:3'-5' DNA helicase activity"/>
    <property type="evidence" value="ECO:0007669"/>
    <property type="project" value="InterPro"/>
</dbReference>
<feature type="region of interest" description="Disordered" evidence="14">
    <location>
        <begin position="984"/>
        <end position="1006"/>
    </location>
</feature>
<evidence type="ECO:0000256" key="2">
    <source>
        <dbReference type="ARBA" id="ARBA00004123"/>
    </source>
</evidence>
<reference evidence="17 18" key="1">
    <citation type="submission" date="2017-04" db="EMBL/GenBank/DDBJ databases">
        <title>Draft genome sequence of Tuber borchii Vittad., a whitish edible truffle.</title>
        <authorList>
            <consortium name="DOE Joint Genome Institute"/>
            <person name="Murat C."/>
            <person name="Kuo A."/>
            <person name="Barry K.W."/>
            <person name="Clum A."/>
            <person name="Dockter R.B."/>
            <person name="Fauchery L."/>
            <person name="Iotti M."/>
            <person name="Kohler A."/>
            <person name="Labutti K."/>
            <person name="Lindquist E.A."/>
            <person name="Lipzen A."/>
            <person name="Ohm R.A."/>
            <person name="Wang M."/>
            <person name="Grigoriev I.V."/>
            <person name="Zambonelli A."/>
            <person name="Martin F.M."/>
        </authorList>
    </citation>
    <scope>NUCLEOTIDE SEQUENCE [LARGE SCALE GENOMIC DNA]</scope>
    <source>
        <strain evidence="17 18">Tbo3840</strain>
    </source>
</reference>
<dbReference type="FunFam" id="3.40.50.300:FF:000861">
    <property type="entry name" value="Fanconi anemia, complementation group M"/>
    <property type="match status" value="1"/>
</dbReference>
<dbReference type="InterPro" id="IPR027417">
    <property type="entry name" value="P-loop_NTPase"/>
</dbReference>
<keyword evidence="6" id="KW-0227">DNA damage</keyword>
<gene>
    <name evidence="17" type="ORF">B9Z19DRAFT_1101555</name>
</gene>
<organism evidence="17 18">
    <name type="scientific">Tuber borchii</name>
    <name type="common">White truffle</name>
    <dbReference type="NCBI Taxonomy" id="42251"/>
    <lineage>
        <taxon>Eukaryota</taxon>
        <taxon>Fungi</taxon>
        <taxon>Dikarya</taxon>
        <taxon>Ascomycota</taxon>
        <taxon>Pezizomycotina</taxon>
        <taxon>Pezizomycetes</taxon>
        <taxon>Pezizales</taxon>
        <taxon>Tuberaceae</taxon>
        <taxon>Tuber</taxon>
    </lineage>
</organism>
<dbReference type="InterPro" id="IPR001650">
    <property type="entry name" value="Helicase_C-like"/>
</dbReference>
<dbReference type="GO" id="GO:0045003">
    <property type="term" value="P:double-strand break repair via synthesis-dependent strand annealing"/>
    <property type="evidence" value="ECO:0007669"/>
    <property type="project" value="TreeGrafter"/>
</dbReference>
<keyword evidence="18" id="KW-1185">Reference proteome</keyword>
<dbReference type="InterPro" id="IPR039686">
    <property type="entry name" value="FANCM/Mph1-like_ID"/>
</dbReference>
<keyword evidence="5" id="KW-0547">Nucleotide-binding</keyword>
<evidence type="ECO:0000256" key="7">
    <source>
        <dbReference type="ARBA" id="ARBA00022801"/>
    </source>
</evidence>
<keyword evidence="10" id="KW-0234">DNA repair</keyword>
<sequence>MSDDEFGSEDWGDVDEEALIAAATQVEQEQAVTSSNSSAPVSRPPPAPVASVWRKQGNPTAGGTSDAPLFLDDDFDNSDDEFRDPPRVIRATPAARAPLVRSSSGSFRQSTLFGGVVEGDSSQPSSTPVQRSWPLVNTQEPPTHHKIDREEAKTWIYPANIPHRDYQYSIVSRALFSNVLVALPTGLGKTLIAATVILNFFRWAPEGQIAFLAPTKPLVAQQIDACFNIVGIPRSATAEMTGNVSAQRRRDYWEEKRVFFLTPQTMQNDIAKGICDAKRIVCLVIDEAHRATGNYAYVQVIKLLRRVNNSFRVLALTATPGSTIDKVQAVIDSCGIAGTEIRNLESLDIRPYVHKRIQHLQVFELTDEMVELRDLYCKCLDPLLKKLNDARAYWVTDTKAISMFGVQQAGREWMASNAGRDANPAFKGMMLNTFYTLSSLALPLHFLTEHGVRVFFNKLSEVQAEILSNPRGGNKTKKGIINDESFRKVMRKCQELVSNKEYSGHPKLDYMASVVLKHFFDAEDAETKRETRIMVFTSYRSSAEEIVRVLSKHEPIVKPHIFVGQADVKGGEGMKQKDQIEVIKNFQEGIYNVIVATSIGEEGLDIGEVDMIICYDQQGSSIRLLQRMGRTGRKRDGHVHILLTQGKEEENFKKATRDHEFIQGEIESGKRFNYHHDLSPRIVPRDIECVVDRKVIEIPIENTQLDPQKRGSKAQGKQTKIIKKFLMPDGVKTGFVKASRLGKESDIEDEEDDIPVEREPLALDILDSETGLLTKSEEKKLQRTYQTDWGGVDDGVLVISSPRMDAFPERQRTLTKTHHVRHGRATESMARALQKMHDMDEETIKKYKSNLDMALLLTKAFKPVVPRKKPGLSERPSNSMKPRQTSVSKRKRKSTSPSDVEMADAPPMIDLVSSQEEEDDVRMASDASTIPSDTGSDIGVSKRRRKFVTSNSGGGGDEEEGEDFPDVGQMLEKWAPKKTIMLPPKKTVNRLPKNLRGKPAPVPVPKATLNRAKRGKRVVCSDDE</sequence>
<comment type="similarity">
    <text evidence="3 13">Belongs to the DEAD box helicase family. DEAH subfamily. FANCM sub-subfamily.</text>
</comment>
<evidence type="ECO:0000256" key="14">
    <source>
        <dbReference type="SAM" id="MobiDB-lite"/>
    </source>
</evidence>
<dbReference type="InterPro" id="IPR014001">
    <property type="entry name" value="Helicase_ATP-bd"/>
</dbReference>
<dbReference type="PROSITE" id="PS51194">
    <property type="entry name" value="HELICASE_CTER"/>
    <property type="match status" value="1"/>
</dbReference>
<feature type="domain" description="Helicase C-terminal" evidence="16">
    <location>
        <begin position="515"/>
        <end position="679"/>
    </location>
</feature>
<evidence type="ECO:0000256" key="13">
    <source>
        <dbReference type="RuleBase" id="RU367027"/>
    </source>
</evidence>
<comment type="subunit">
    <text evidence="4 13">Interacts with the MHF histone-fold complex to form the FANCM-MHF complex.</text>
</comment>
<dbReference type="Pfam" id="PF00271">
    <property type="entry name" value="Helicase_C"/>
    <property type="match status" value="1"/>
</dbReference>
<feature type="compositionally biased region" description="Low complexity" evidence="14">
    <location>
        <begin position="25"/>
        <end position="41"/>
    </location>
</feature>
<dbReference type="InterPro" id="IPR044749">
    <property type="entry name" value="FANCM_DEXDc"/>
</dbReference>
<dbReference type="InterPro" id="IPR011545">
    <property type="entry name" value="DEAD/DEAH_box_helicase_dom"/>
</dbReference>
<evidence type="ECO:0000256" key="4">
    <source>
        <dbReference type="ARBA" id="ARBA00011390"/>
    </source>
</evidence>
<dbReference type="SMART" id="SM00487">
    <property type="entry name" value="DEXDc"/>
    <property type="match status" value="1"/>
</dbReference>
<dbReference type="EC" id="3.6.4.12" evidence="13"/>
<evidence type="ECO:0000256" key="9">
    <source>
        <dbReference type="ARBA" id="ARBA00022840"/>
    </source>
</evidence>
<dbReference type="STRING" id="42251.A0A2T6ZRN6"/>
<dbReference type="GO" id="GO:0016887">
    <property type="term" value="F:ATP hydrolysis activity"/>
    <property type="evidence" value="ECO:0007669"/>
    <property type="project" value="RHEA"/>
</dbReference>
<proteinExistence type="inferred from homology"/>
<feature type="compositionally biased region" description="Acidic residues" evidence="14">
    <location>
        <begin position="956"/>
        <end position="965"/>
    </location>
</feature>
<keyword evidence="11" id="KW-0539">Nucleus</keyword>
<dbReference type="CDD" id="cd18801">
    <property type="entry name" value="SF2_C_FANCM_Hef"/>
    <property type="match status" value="1"/>
</dbReference>
<comment type="subcellular location">
    <subcellularLocation>
        <location evidence="2 13">Nucleus</location>
    </subcellularLocation>
</comment>
<dbReference type="OrthoDB" id="164902at2759"/>
<dbReference type="GO" id="GO:0000400">
    <property type="term" value="F:four-way junction DNA binding"/>
    <property type="evidence" value="ECO:0007669"/>
    <property type="project" value="TreeGrafter"/>
</dbReference>
<evidence type="ECO:0000256" key="5">
    <source>
        <dbReference type="ARBA" id="ARBA00022741"/>
    </source>
</evidence>
<dbReference type="GO" id="GO:0036297">
    <property type="term" value="P:interstrand cross-link repair"/>
    <property type="evidence" value="ECO:0007669"/>
    <property type="project" value="UniProtKB-ARBA"/>
</dbReference>
<feature type="compositionally biased region" description="Polar residues" evidence="14">
    <location>
        <begin position="926"/>
        <end position="935"/>
    </location>
</feature>
<dbReference type="CDD" id="cd12091">
    <property type="entry name" value="FANCM_ID"/>
    <property type="match status" value="1"/>
</dbReference>
<comment type="function">
    <text evidence="1 13">ATP-dependent DNA helicase involved in DNA damage repair by homologous recombination and in genome maintenance. Capable of unwinding D-loops. Plays a role in limiting crossover recombinants during mitotic DNA double-strand break (DSB) repair. Component of a FANCM-MHF complex which promotes gene conversion at blocked replication forks, probably by reversal of the stalled fork.</text>
</comment>
<dbReference type="Gene3D" id="3.40.50.300">
    <property type="entry name" value="P-loop containing nucleotide triphosphate hydrolases"/>
    <property type="match status" value="2"/>
</dbReference>
<dbReference type="Pfam" id="PF00270">
    <property type="entry name" value="DEAD"/>
    <property type="match status" value="1"/>
</dbReference>
<dbReference type="Proteomes" id="UP000244722">
    <property type="component" value="Unassembled WGS sequence"/>
</dbReference>
<dbReference type="Gene3D" id="1.20.1320.20">
    <property type="entry name" value="hef helicase domain"/>
    <property type="match status" value="1"/>
</dbReference>
<evidence type="ECO:0000313" key="17">
    <source>
        <dbReference type="EMBL" id="PUU78127.1"/>
    </source>
</evidence>
<dbReference type="SUPFAM" id="SSF52540">
    <property type="entry name" value="P-loop containing nucleoside triphosphate hydrolases"/>
    <property type="match status" value="1"/>
</dbReference>
<evidence type="ECO:0000259" key="15">
    <source>
        <dbReference type="PROSITE" id="PS51192"/>
    </source>
</evidence>
<dbReference type="GO" id="GO:0005524">
    <property type="term" value="F:ATP binding"/>
    <property type="evidence" value="ECO:0007669"/>
    <property type="project" value="UniProtKB-UniRule"/>
</dbReference>
<dbReference type="SMART" id="SM00490">
    <property type="entry name" value="HELICc"/>
    <property type="match status" value="1"/>
</dbReference>
<feature type="compositionally biased region" description="Acidic residues" evidence="14">
    <location>
        <begin position="71"/>
        <end position="82"/>
    </location>
</feature>
<evidence type="ECO:0000256" key="11">
    <source>
        <dbReference type="ARBA" id="ARBA00023242"/>
    </source>
</evidence>
<feature type="region of interest" description="Disordered" evidence="14">
    <location>
        <begin position="117"/>
        <end position="145"/>
    </location>
</feature>
<dbReference type="AlphaFoldDB" id="A0A2T6ZRN6"/>
<keyword evidence="8" id="KW-0347">Helicase</keyword>
<dbReference type="CDD" id="cd18033">
    <property type="entry name" value="DEXDc_FANCM"/>
    <property type="match status" value="1"/>
</dbReference>
<name>A0A2T6ZRN6_TUBBO</name>
<evidence type="ECO:0000313" key="18">
    <source>
        <dbReference type="Proteomes" id="UP000244722"/>
    </source>
</evidence>
<evidence type="ECO:0000256" key="12">
    <source>
        <dbReference type="ARBA" id="ARBA00047995"/>
    </source>
</evidence>
<feature type="compositionally biased region" description="Polar residues" evidence="14">
    <location>
        <begin position="120"/>
        <end position="141"/>
    </location>
</feature>
<accession>A0A2T6ZRN6</accession>
<evidence type="ECO:0000256" key="3">
    <source>
        <dbReference type="ARBA" id="ARBA00009889"/>
    </source>
</evidence>
<keyword evidence="7" id="KW-0378">Hydrolase</keyword>
<protein>
    <recommendedName>
        <fullName evidence="13">ATP-dependent DNA helicase</fullName>
        <ecNumber evidence="13">3.6.4.12</ecNumber>
    </recommendedName>
</protein>
<dbReference type="PANTHER" id="PTHR14025">
    <property type="entry name" value="FANCONI ANEMIA GROUP M FANCM FAMILY MEMBER"/>
    <property type="match status" value="1"/>
</dbReference>
<feature type="domain" description="Helicase ATP-binding" evidence="15">
    <location>
        <begin position="170"/>
        <end position="326"/>
    </location>
</feature>
<evidence type="ECO:0000256" key="1">
    <source>
        <dbReference type="ARBA" id="ARBA00003813"/>
    </source>
</evidence>
<dbReference type="PANTHER" id="PTHR14025:SF20">
    <property type="entry name" value="FANCONI ANEMIA GROUP M PROTEIN"/>
    <property type="match status" value="1"/>
</dbReference>
<comment type="catalytic activity">
    <reaction evidence="12 13">
        <text>ATP + H2O = ADP + phosphate + H(+)</text>
        <dbReference type="Rhea" id="RHEA:13065"/>
        <dbReference type="ChEBI" id="CHEBI:15377"/>
        <dbReference type="ChEBI" id="CHEBI:15378"/>
        <dbReference type="ChEBI" id="CHEBI:30616"/>
        <dbReference type="ChEBI" id="CHEBI:43474"/>
        <dbReference type="ChEBI" id="CHEBI:456216"/>
        <dbReference type="EC" id="3.6.4.12"/>
    </reaction>
</comment>